<evidence type="ECO:0000259" key="7">
    <source>
        <dbReference type="PROSITE" id="PS50110"/>
    </source>
</evidence>
<evidence type="ECO:0000256" key="5">
    <source>
        <dbReference type="ARBA" id="ARBA00023163"/>
    </source>
</evidence>
<protein>
    <submittedName>
        <fullName evidence="8">Photosynthetic apparatus regulatory protein RegA</fullName>
    </submittedName>
</protein>
<dbReference type="InterPro" id="IPR009057">
    <property type="entry name" value="Homeodomain-like_sf"/>
</dbReference>
<dbReference type="Proteomes" id="UP000318878">
    <property type="component" value="Unassembled WGS sequence"/>
</dbReference>
<dbReference type="RefSeq" id="WP_146431398.1">
    <property type="nucleotide sequence ID" value="NZ_SJPF01000002.1"/>
</dbReference>
<dbReference type="SMART" id="SM00448">
    <property type="entry name" value="REC"/>
    <property type="match status" value="1"/>
</dbReference>
<dbReference type="GO" id="GO:0000156">
    <property type="term" value="F:phosphorelay response regulator activity"/>
    <property type="evidence" value="ECO:0007669"/>
    <property type="project" value="TreeGrafter"/>
</dbReference>
<dbReference type="EMBL" id="SJPF01000002">
    <property type="protein sequence ID" value="TWT34827.1"/>
    <property type="molecule type" value="Genomic_DNA"/>
</dbReference>
<dbReference type="Pfam" id="PF02954">
    <property type="entry name" value="HTH_8"/>
    <property type="match status" value="1"/>
</dbReference>
<keyword evidence="2" id="KW-0902">Two-component regulatory system</keyword>
<evidence type="ECO:0000313" key="9">
    <source>
        <dbReference type="Proteomes" id="UP000318878"/>
    </source>
</evidence>
<dbReference type="Gene3D" id="1.10.10.60">
    <property type="entry name" value="Homeodomain-like"/>
    <property type="match status" value="1"/>
</dbReference>
<accession>A0A5C5VA88</accession>
<evidence type="ECO:0000256" key="6">
    <source>
        <dbReference type="PROSITE-ProRule" id="PRU00169"/>
    </source>
</evidence>
<dbReference type="GO" id="GO:0032993">
    <property type="term" value="C:protein-DNA complex"/>
    <property type="evidence" value="ECO:0007669"/>
    <property type="project" value="TreeGrafter"/>
</dbReference>
<dbReference type="Gene3D" id="3.40.50.2300">
    <property type="match status" value="1"/>
</dbReference>
<dbReference type="PROSITE" id="PS50110">
    <property type="entry name" value="RESPONSE_REGULATORY"/>
    <property type="match status" value="1"/>
</dbReference>
<feature type="modified residue" description="4-aspartylphosphate" evidence="6">
    <location>
        <position position="54"/>
    </location>
</feature>
<dbReference type="InterPro" id="IPR001789">
    <property type="entry name" value="Sig_transdc_resp-reg_receiver"/>
</dbReference>
<evidence type="ECO:0000256" key="3">
    <source>
        <dbReference type="ARBA" id="ARBA00023015"/>
    </source>
</evidence>
<dbReference type="PRINTS" id="PR01590">
    <property type="entry name" value="HTHFIS"/>
</dbReference>
<evidence type="ECO:0000256" key="2">
    <source>
        <dbReference type="ARBA" id="ARBA00023012"/>
    </source>
</evidence>
<dbReference type="GO" id="GO:0005829">
    <property type="term" value="C:cytosol"/>
    <property type="evidence" value="ECO:0007669"/>
    <property type="project" value="TreeGrafter"/>
</dbReference>
<dbReference type="Pfam" id="PF00072">
    <property type="entry name" value="Response_reg"/>
    <property type="match status" value="1"/>
</dbReference>
<dbReference type="SUPFAM" id="SSF46689">
    <property type="entry name" value="Homeodomain-like"/>
    <property type="match status" value="1"/>
</dbReference>
<keyword evidence="3" id="KW-0805">Transcription regulation</keyword>
<name>A0A5C5VA88_9BACT</name>
<dbReference type="OrthoDB" id="9788090at2"/>
<dbReference type="PANTHER" id="PTHR48111:SF1">
    <property type="entry name" value="TWO-COMPONENT RESPONSE REGULATOR ORR33"/>
    <property type="match status" value="1"/>
</dbReference>
<proteinExistence type="predicted"/>
<dbReference type="GO" id="GO:0000976">
    <property type="term" value="F:transcription cis-regulatory region binding"/>
    <property type="evidence" value="ECO:0007669"/>
    <property type="project" value="TreeGrafter"/>
</dbReference>
<dbReference type="AlphaFoldDB" id="A0A5C5VA88"/>
<dbReference type="InterPro" id="IPR002197">
    <property type="entry name" value="HTH_Fis"/>
</dbReference>
<gene>
    <name evidence="8" type="primary">regA</name>
    <name evidence="8" type="ORF">Enr8_22420</name>
</gene>
<evidence type="ECO:0000256" key="1">
    <source>
        <dbReference type="ARBA" id="ARBA00022553"/>
    </source>
</evidence>
<dbReference type="InterPro" id="IPR011006">
    <property type="entry name" value="CheY-like_superfamily"/>
</dbReference>
<keyword evidence="1 6" id="KW-0597">Phosphoprotein</keyword>
<dbReference type="GO" id="GO:0006355">
    <property type="term" value="P:regulation of DNA-templated transcription"/>
    <property type="evidence" value="ECO:0007669"/>
    <property type="project" value="TreeGrafter"/>
</dbReference>
<comment type="caution">
    <text evidence="8">The sequence shown here is derived from an EMBL/GenBank/DDBJ whole genome shotgun (WGS) entry which is preliminary data.</text>
</comment>
<keyword evidence="5" id="KW-0804">Transcription</keyword>
<organism evidence="8 9">
    <name type="scientific">Blastopirellula retiformator</name>
    <dbReference type="NCBI Taxonomy" id="2527970"/>
    <lineage>
        <taxon>Bacteria</taxon>
        <taxon>Pseudomonadati</taxon>
        <taxon>Planctomycetota</taxon>
        <taxon>Planctomycetia</taxon>
        <taxon>Pirellulales</taxon>
        <taxon>Pirellulaceae</taxon>
        <taxon>Blastopirellula</taxon>
    </lineage>
</organism>
<feature type="domain" description="Response regulatory" evidence="7">
    <location>
        <begin position="5"/>
        <end position="119"/>
    </location>
</feature>
<dbReference type="PANTHER" id="PTHR48111">
    <property type="entry name" value="REGULATOR OF RPOS"/>
    <property type="match status" value="1"/>
</dbReference>
<sequence>MSRPTLLLVDDDDTLRNRLTRAFSARGYDVYAAANYEEAISQASEAQPDRAVLDLKMPGKSGLDLLRGLREVSPDTKAVLVTGYGSISNAVDAIRLGAVNYVTKPADADEILAAFDGKGEEDPPATPIDYQPQSLAAAEWEHIHRVLDDCGGNLSEAARLLGIPRRTLQRKLKKLAP</sequence>
<dbReference type="SUPFAM" id="SSF52172">
    <property type="entry name" value="CheY-like"/>
    <property type="match status" value="1"/>
</dbReference>
<reference evidence="8 9" key="1">
    <citation type="submission" date="2019-02" db="EMBL/GenBank/DDBJ databases">
        <title>Deep-cultivation of Planctomycetes and their phenomic and genomic characterization uncovers novel biology.</title>
        <authorList>
            <person name="Wiegand S."/>
            <person name="Jogler M."/>
            <person name="Boedeker C."/>
            <person name="Pinto D."/>
            <person name="Vollmers J."/>
            <person name="Rivas-Marin E."/>
            <person name="Kohn T."/>
            <person name="Peeters S.H."/>
            <person name="Heuer A."/>
            <person name="Rast P."/>
            <person name="Oberbeckmann S."/>
            <person name="Bunk B."/>
            <person name="Jeske O."/>
            <person name="Meyerdierks A."/>
            <person name="Storesund J.E."/>
            <person name="Kallscheuer N."/>
            <person name="Luecker S."/>
            <person name="Lage O.M."/>
            <person name="Pohl T."/>
            <person name="Merkel B.J."/>
            <person name="Hornburger P."/>
            <person name="Mueller R.-W."/>
            <person name="Bruemmer F."/>
            <person name="Labrenz M."/>
            <person name="Spormann A.M."/>
            <person name="Op Den Camp H."/>
            <person name="Overmann J."/>
            <person name="Amann R."/>
            <person name="Jetten M.S.M."/>
            <person name="Mascher T."/>
            <person name="Medema M.H."/>
            <person name="Devos D.P."/>
            <person name="Kaster A.-K."/>
            <person name="Ovreas L."/>
            <person name="Rohde M."/>
            <person name="Galperin M.Y."/>
            <person name="Jogler C."/>
        </authorList>
    </citation>
    <scope>NUCLEOTIDE SEQUENCE [LARGE SCALE GENOMIC DNA]</scope>
    <source>
        <strain evidence="8 9">Enr8</strain>
    </source>
</reference>
<keyword evidence="4" id="KW-0238">DNA-binding</keyword>
<evidence type="ECO:0000256" key="4">
    <source>
        <dbReference type="ARBA" id="ARBA00023125"/>
    </source>
</evidence>
<keyword evidence="9" id="KW-1185">Reference proteome</keyword>
<evidence type="ECO:0000313" key="8">
    <source>
        <dbReference type="EMBL" id="TWT34827.1"/>
    </source>
</evidence>
<dbReference type="InterPro" id="IPR039420">
    <property type="entry name" value="WalR-like"/>
</dbReference>